<accession>A0ABP6ZJD6</accession>
<evidence type="ECO:0000256" key="1">
    <source>
        <dbReference type="SAM" id="Phobius"/>
    </source>
</evidence>
<organism evidence="2 3">
    <name type="scientific">Nonomuraea rosea</name>
    <dbReference type="NCBI Taxonomy" id="638574"/>
    <lineage>
        <taxon>Bacteria</taxon>
        <taxon>Bacillati</taxon>
        <taxon>Actinomycetota</taxon>
        <taxon>Actinomycetes</taxon>
        <taxon>Streptosporangiales</taxon>
        <taxon>Streptosporangiaceae</taxon>
        <taxon>Nonomuraea</taxon>
    </lineage>
</organism>
<reference evidence="3" key="1">
    <citation type="journal article" date="2019" name="Int. J. Syst. Evol. Microbiol.">
        <title>The Global Catalogue of Microorganisms (GCM) 10K type strain sequencing project: providing services to taxonomists for standard genome sequencing and annotation.</title>
        <authorList>
            <consortium name="The Broad Institute Genomics Platform"/>
            <consortium name="The Broad Institute Genome Sequencing Center for Infectious Disease"/>
            <person name="Wu L."/>
            <person name="Ma J."/>
        </authorList>
    </citation>
    <scope>NUCLEOTIDE SEQUENCE [LARGE SCALE GENOMIC DNA]</scope>
    <source>
        <strain evidence="3">JCM 17326</strain>
    </source>
</reference>
<keyword evidence="1" id="KW-0472">Membrane</keyword>
<keyword evidence="1" id="KW-1133">Transmembrane helix</keyword>
<gene>
    <name evidence="2" type="ORF">GCM10022419_115260</name>
</gene>
<comment type="caution">
    <text evidence="2">The sequence shown here is derived from an EMBL/GenBank/DDBJ whole genome shotgun (WGS) entry which is preliminary data.</text>
</comment>
<dbReference type="EMBL" id="BAABDQ010000047">
    <property type="protein sequence ID" value="GAA3611216.1"/>
    <property type="molecule type" value="Genomic_DNA"/>
</dbReference>
<protein>
    <recommendedName>
        <fullName evidence="4">Integral membrane protein</fullName>
    </recommendedName>
</protein>
<feature type="transmembrane region" description="Helical" evidence="1">
    <location>
        <begin position="44"/>
        <end position="68"/>
    </location>
</feature>
<dbReference type="RefSeq" id="WP_345575907.1">
    <property type="nucleotide sequence ID" value="NZ_BAABDQ010000047.1"/>
</dbReference>
<dbReference type="Proteomes" id="UP001500630">
    <property type="component" value="Unassembled WGS sequence"/>
</dbReference>
<evidence type="ECO:0000313" key="2">
    <source>
        <dbReference type="EMBL" id="GAA3611216.1"/>
    </source>
</evidence>
<name>A0ABP6ZJD6_9ACTN</name>
<keyword evidence="3" id="KW-1185">Reference proteome</keyword>
<sequence length="168" mass="17335">MDDALNDALDDEARVDYTGAVYGSLLAASVVAGTSPAKDPPAGFVLSVLIVATGLVFWLAHVYARLVGERRKRELLTWRQVRRVGTHERPLAEAALPPALAAMAGWAVGLPPGATAWLALVTALAGQVVWAAVAGAKAGIGTRLVVFAAVGNLLIGSIIVALKVALAH</sequence>
<feature type="transmembrane region" description="Helical" evidence="1">
    <location>
        <begin position="114"/>
        <end position="133"/>
    </location>
</feature>
<keyword evidence="1" id="KW-0812">Transmembrane</keyword>
<proteinExistence type="predicted"/>
<evidence type="ECO:0000313" key="3">
    <source>
        <dbReference type="Proteomes" id="UP001500630"/>
    </source>
</evidence>
<evidence type="ECO:0008006" key="4">
    <source>
        <dbReference type="Google" id="ProtNLM"/>
    </source>
</evidence>
<feature type="transmembrane region" description="Helical" evidence="1">
    <location>
        <begin position="145"/>
        <end position="166"/>
    </location>
</feature>